<dbReference type="EMBL" id="CAEZXW010000024">
    <property type="protein sequence ID" value="CAB4699532.1"/>
    <property type="molecule type" value="Genomic_DNA"/>
</dbReference>
<sequence length="520" mass="54999">MVSAVTPPGMPSKEVLLQIGIDLGMPLSEEELEIVLDLVPGLLDSYLHLAQDHALISSKTTRSKAGSPPNENPHNAWTWQCAISPTSKGVLDGVKVVIKDNIAVAGLPMRAGSNVTDGWIPESDATVVTSLLENGAEIVGKSQCEDLCISGGSITSKPLPVHNPVRMNYSAGGSSSGSAVLVATGEVDLALGADQGGSIRIPASLCGVIGLKATFGAIPYSGVLGLEPSIDHVGPIARDIETIHNALKAMVTFHESDPRQRPFVNEIQGLQSALSETQLLPFSHLRVALITEGFDLTREGETEFPGSAASAELVMMQAQKLIALGATVDLISIPEHRFAQHVYLPILLEGGALSLTALKSTLFGQGYSFTGNVEREIVHGLSSNGSSASPLTKLIAIVGNLFFEETGGDFYRLANILRKQVSDAYDKILDEYDALLCPTTAPAGIAVEMSGNPKNIGRETFSFYQNCCVTDLTGHPSISVPAGMIDGLPVGAMLTAKHFDEMTLLRAAKMFIDSTRETNT</sequence>
<dbReference type="PANTHER" id="PTHR11895">
    <property type="entry name" value="TRANSAMIDASE"/>
    <property type="match status" value="1"/>
</dbReference>
<evidence type="ECO:0000259" key="1">
    <source>
        <dbReference type="Pfam" id="PF01425"/>
    </source>
</evidence>
<proteinExistence type="predicted"/>
<reference evidence="2" key="1">
    <citation type="submission" date="2020-05" db="EMBL/GenBank/DDBJ databases">
        <authorList>
            <person name="Chiriac C."/>
            <person name="Salcher M."/>
            <person name="Ghai R."/>
            <person name="Kavagutti S V."/>
        </authorList>
    </citation>
    <scope>NUCLEOTIDE SEQUENCE</scope>
</reference>
<dbReference type="InterPro" id="IPR023631">
    <property type="entry name" value="Amidase_dom"/>
</dbReference>
<evidence type="ECO:0000313" key="4">
    <source>
        <dbReference type="EMBL" id="CAB5033630.1"/>
    </source>
</evidence>
<name>A0A6J6PM17_9ZZZZ</name>
<dbReference type="PANTHER" id="PTHR11895:SF170">
    <property type="entry name" value="AMIDASE"/>
    <property type="match status" value="1"/>
</dbReference>
<dbReference type="PROSITE" id="PS00571">
    <property type="entry name" value="AMIDASES"/>
    <property type="match status" value="1"/>
</dbReference>
<dbReference type="Pfam" id="PF01425">
    <property type="entry name" value="Amidase"/>
    <property type="match status" value="1"/>
</dbReference>
<dbReference type="AlphaFoldDB" id="A0A6J6PM17"/>
<dbReference type="GO" id="GO:0003824">
    <property type="term" value="F:catalytic activity"/>
    <property type="evidence" value="ECO:0007669"/>
    <property type="project" value="InterPro"/>
</dbReference>
<dbReference type="SUPFAM" id="SSF75304">
    <property type="entry name" value="Amidase signature (AS) enzymes"/>
    <property type="match status" value="1"/>
</dbReference>
<accession>A0A6J6PM17</accession>
<gene>
    <name evidence="2" type="ORF">UFOPK2593_00554</name>
    <name evidence="3" type="ORF">UFOPK3492_00041</name>
    <name evidence="4" type="ORF">UFOPK4234_00083</name>
</gene>
<dbReference type="InterPro" id="IPR000120">
    <property type="entry name" value="Amidase"/>
</dbReference>
<evidence type="ECO:0000313" key="2">
    <source>
        <dbReference type="EMBL" id="CAB4699532.1"/>
    </source>
</evidence>
<dbReference type="EMBL" id="CAFBQA010000002">
    <property type="protein sequence ID" value="CAB5033630.1"/>
    <property type="molecule type" value="Genomic_DNA"/>
</dbReference>
<dbReference type="EMBL" id="CAFBMD010000001">
    <property type="protein sequence ID" value="CAB4887508.1"/>
    <property type="molecule type" value="Genomic_DNA"/>
</dbReference>
<dbReference type="Gene3D" id="3.90.1300.10">
    <property type="entry name" value="Amidase signature (AS) domain"/>
    <property type="match status" value="1"/>
</dbReference>
<dbReference type="InterPro" id="IPR036928">
    <property type="entry name" value="AS_sf"/>
</dbReference>
<feature type="domain" description="Amidase" evidence="1">
    <location>
        <begin position="86"/>
        <end position="505"/>
    </location>
</feature>
<organism evidence="2">
    <name type="scientific">freshwater metagenome</name>
    <dbReference type="NCBI Taxonomy" id="449393"/>
    <lineage>
        <taxon>unclassified sequences</taxon>
        <taxon>metagenomes</taxon>
        <taxon>ecological metagenomes</taxon>
    </lineage>
</organism>
<dbReference type="InterPro" id="IPR020556">
    <property type="entry name" value="Amidase_CS"/>
</dbReference>
<evidence type="ECO:0000313" key="3">
    <source>
        <dbReference type="EMBL" id="CAB4887508.1"/>
    </source>
</evidence>
<protein>
    <submittedName>
        <fullName evidence="2">Unannotated protein</fullName>
    </submittedName>
</protein>